<evidence type="ECO:0000256" key="1">
    <source>
        <dbReference type="ARBA" id="ARBA00004429"/>
    </source>
</evidence>
<dbReference type="InterPro" id="IPR042194">
    <property type="entry name" value="FHIPEP_1"/>
</dbReference>
<feature type="transmembrane region" description="Helical" evidence="9">
    <location>
        <begin position="200"/>
        <end position="222"/>
    </location>
</feature>
<dbReference type="InterPro" id="IPR025505">
    <property type="entry name" value="FHIPEP_CS"/>
</dbReference>
<dbReference type="Gene3D" id="3.40.50.12790">
    <property type="entry name" value="FHIPEP family, domain 4"/>
    <property type="match status" value="1"/>
</dbReference>
<feature type="transmembrane region" description="Helical" evidence="9">
    <location>
        <begin position="281"/>
        <end position="298"/>
    </location>
</feature>
<feature type="transmembrane region" description="Helical" evidence="9">
    <location>
        <begin position="73"/>
        <end position="94"/>
    </location>
</feature>
<sequence>MEQSSVTTKAFISKYSDLVLAMVVVGMVGMLIVPLPTFILDLLLTLNIATAVTLLMVSLYIPSAVKLASFPTILLLTTLFRLALNVSSTRLILLQADAGEVIEAFGNFVVQGNYVVGGVIFLILTIIQFLVIAKGSERVSEVGARFTLDAMPGKQMSIDADLRAGAFDLTEARRRRAAVQRESQLYGAMDGAMKFVKGDAIAGIIMTGINIIAGMVVGILQLEMSAGDAAKTYTLLTIGDGLVSQIPALLISLTAGIIVTRVAGDEETNLGKDIFGQIMSYPKALAIAAGLLFAFAIIPGLPTVPFVLLGSGLALIAYRLMGRGDNKATEVEQVAQEVKEEAREQAAQVQVLFPSVMPMSIDLGSELVKSLSEERIQWLKDTIGSMREGVFFETGVKVPNVRVRTDGRNVREWGVGVSIEEIPVESVEFPQGKVFVAERPEALTALGLEVEATTHPMTRRPASWVKAEDASVVEGGGFKVWDGAGYALIRLTASAKANVSRFIGVQETQAMLEQLEGPFPATVQEVVPRQVSLQQLTEVLKRLAEEGISIRNLRGILEILADRARGETDPIVLTERVREGLSRFITHQVARPDGSVVAYLVDRELEDIVSGAVRHAPDGSYLALPPDVTREILAAVRRCVQSDIEKGKTPVLLADQSVRRYIKRLVSLEFPECMVLGFQELDPAHKIQPLGRVAL</sequence>
<dbReference type="PIRSF" id="PIRSF005419">
    <property type="entry name" value="FlhA"/>
    <property type="match status" value="1"/>
</dbReference>
<name>A0A5B8XL96_9DELT</name>
<feature type="transmembrane region" description="Helical" evidence="9">
    <location>
        <begin position="12"/>
        <end position="32"/>
    </location>
</feature>
<dbReference type="Gene3D" id="1.10.8.540">
    <property type="entry name" value="FHIPEP family, domain 3"/>
    <property type="match status" value="1"/>
</dbReference>
<comment type="subcellular location">
    <subcellularLocation>
        <location evidence="1">Cell inner membrane</location>
        <topology evidence="1">Multi-pass membrane protein</topology>
    </subcellularLocation>
</comment>
<dbReference type="InterPro" id="IPR042193">
    <property type="entry name" value="FHIPEP_3"/>
</dbReference>
<dbReference type="KEGG" id="bbae:FRD01_04560"/>
<proteinExistence type="inferred from homology"/>
<feature type="transmembrane region" description="Helical" evidence="9">
    <location>
        <begin position="114"/>
        <end position="133"/>
    </location>
</feature>
<evidence type="ECO:0000313" key="11">
    <source>
        <dbReference type="Proteomes" id="UP000321595"/>
    </source>
</evidence>
<keyword evidence="6 9" id="KW-0812">Transmembrane</keyword>
<dbReference type="GO" id="GO:0009306">
    <property type="term" value="P:protein secretion"/>
    <property type="evidence" value="ECO:0007669"/>
    <property type="project" value="InterPro"/>
</dbReference>
<dbReference type="Gene3D" id="3.40.30.60">
    <property type="entry name" value="FHIPEP family, domain 1"/>
    <property type="match status" value="1"/>
</dbReference>
<gene>
    <name evidence="10" type="ORF">FRD01_04560</name>
</gene>
<dbReference type="Pfam" id="PF00771">
    <property type="entry name" value="FHIPEP"/>
    <property type="match status" value="1"/>
</dbReference>
<keyword evidence="3" id="KW-0813">Transport</keyword>
<dbReference type="InterPro" id="IPR006302">
    <property type="entry name" value="T3SS_HrcV"/>
</dbReference>
<accession>A0A5B8XL96</accession>
<dbReference type="AlphaFoldDB" id="A0A5B8XL96"/>
<dbReference type="RefSeq" id="WP_146958042.1">
    <property type="nucleotide sequence ID" value="NZ_CP042467.1"/>
</dbReference>
<keyword evidence="5" id="KW-0997">Cell inner membrane</keyword>
<protein>
    <submittedName>
        <fullName evidence="10">FHIPEP family type III secretion protein</fullName>
    </submittedName>
</protein>
<evidence type="ECO:0000256" key="6">
    <source>
        <dbReference type="ARBA" id="ARBA00022692"/>
    </source>
</evidence>
<dbReference type="InterPro" id="IPR001712">
    <property type="entry name" value="T3SS_FHIPEP"/>
</dbReference>
<dbReference type="Proteomes" id="UP000321595">
    <property type="component" value="Chromosome"/>
</dbReference>
<dbReference type="OrthoDB" id="9759185at2"/>
<dbReference type="PANTHER" id="PTHR30161">
    <property type="entry name" value="FLAGELLAR EXPORT PROTEIN, MEMBRANE FLHA SUBUNIT-RELATED"/>
    <property type="match status" value="1"/>
</dbReference>
<evidence type="ECO:0000256" key="2">
    <source>
        <dbReference type="ARBA" id="ARBA00008835"/>
    </source>
</evidence>
<keyword evidence="7 9" id="KW-1133">Transmembrane helix</keyword>
<feature type="transmembrane region" description="Helical" evidence="9">
    <location>
        <begin position="242"/>
        <end position="260"/>
    </location>
</feature>
<reference evidence="10 11" key="1">
    <citation type="submission" date="2019-08" db="EMBL/GenBank/DDBJ databases">
        <authorList>
            <person name="Liang Q."/>
        </authorList>
    </citation>
    <scope>NUCLEOTIDE SEQUENCE [LARGE SCALE GENOMIC DNA]</scope>
    <source>
        <strain evidence="10 11">V1718</strain>
    </source>
</reference>
<dbReference type="InterPro" id="IPR042196">
    <property type="entry name" value="FHIPEP_4"/>
</dbReference>
<dbReference type="NCBIfam" id="TIGR01399">
    <property type="entry name" value="hrcV"/>
    <property type="match status" value="1"/>
</dbReference>
<evidence type="ECO:0000256" key="3">
    <source>
        <dbReference type="ARBA" id="ARBA00022448"/>
    </source>
</evidence>
<evidence type="ECO:0000256" key="5">
    <source>
        <dbReference type="ARBA" id="ARBA00022519"/>
    </source>
</evidence>
<keyword evidence="11" id="KW-1185">Reference proteome</keyword>
<keyword evidence="8 9" id="KW-0472">Membrane</keyword>
<dbReference type="PROSITE" id="PS00994">
    <property type="entry name" value="FHIPEP"/>
    <property type="match status" value="1"/>
</dbReference>
<evidence type="ECO:0000256" key="9">
    <source>
        <dbReference type="SAM" id="Phobius"/>
    </source>
</evidence>
<organism evidence="10 11">
    <name type="scientific">Microvenator marinus</name>
    <dbReference type="NCBI Taxonomy" id="2600177"/>
    <lineage>
        <taxon>Bacteria</taxon>
        <taxon>Deltaproteobacteria</taxon>
        <taxon>Bradymonadales</taxon>
        <taxon>Microvenatoraceae</taxon>
        <taxon>Microvenator</taxon>
    </lineage>
</organism>
<dbReference type="GO" id="GO:0005886">
    <property type="term" value="C:plasma membrane"/>
    <property type="evidence" value="ECO:0007669"/>
    <property type="project" value="UniProtKB-SubCell"/>
</dbReference>
<dbReference type="PRINTS" id="PR00949">
    <property type="entry name" value="TYPE3IMAPROT"/>
</dbReference>
<evidence type="ECO:0000256" key="7">
    <source>
        <dbReference type="ARBA" id="ARBA00022989"/>
    </source>
</evidence>
<feature type="transmembrane region" description="Helical" evidence="9">
    <location>
        <begin position="38"/>
        <end position="61"/>
    </location>
</feature>
<evidence type="ECO:0000256" key="8">
    <source>
        <dbReference type="ARBA" id="ARBA00023136"/>
    </source>
</evidence>
<dbReference type="EMBL" id="CP042467">
    <property type="protein sequence ID" value="QED26530.1"/>
    <property type="molecule type" value="Genomic_DNA"/>
</dbReference>
<keyword evidence="4" id="KW-1003">Cell membrane</keyword>
<evidence type="ECO:0000256" key="4">
    <source>
        <dbReference type="ARBA" id="ARBA00022475"/>
    </source>
</evidence>
<comment type="similarity">
    <text evidence="2">Belongs to the FHIPEP (flagella/HR/invasion proteins export pore) family.</text>
</comment>
<evidence type="ECO:0000313" key="10">
    <source>
        <dbReference type="EMBL" id="QED26530.1"/>
    </source>
</evidence>